<gene>
    <name evidence="8" type="ORF">EANT1437_LOCUS14209</name>
</gene>
<evidence type="ECO:0000256" key="5">
    <source>
        <dbReference type="ARBA" id="ARBA00023136"/>
    </source>
</evidence>
<keyword evidence="5 6" id="KW-0472">Membrane</keyword>
<evidence type="ECO:0000259" key="7">
    <source>
        <dbReference type="PROSITE" id="PS51837"/>
    </source>
</evidence>
<dbReference type="GO" id="GO:0016020">
    <property type="term" value="C:membrane"/>
    <property type="evidence" value="ECO:0007669"/>
    <property type="project" value="UniProtKB-SubCell"/>
</dbReference>
<organism evidence="8">
    <name type="scientific">Eucampia antarctica</name>
    <dbReference type="NCBI Taxonomy" id="49252"/>
    <lineage>
        <taxon>Eukaryota</taxon>
        <taxon>Sar</taxon>
        <taxon>Stramenopiles</taxon>
        <taxon>Ochrophyta</taxon>
        <taxon>Bacillariophyta</taxon>
        <taxon>Mediophyceae</taxon>
        <taxon>Biddulphiophycidae</taxon>
        <taxon>Hemiaulales</taxon>
        <taxon>Hemiaulaceae</taxon>
        <taxon>Eucampia</taxon>
    </lineage>
</organism>
<proteinExistence type="inferred from homology"/>
<dbReference type="AlphaFoldDB" id="A0A7S2SEF7"/>
<evidence type="ECO:0000256" key="6">
    <source>
        <dbReference type="SAM" id="Phobius"/>
    </source>
</evidence>
<keyword evidence="3" id="KW-0479">Metal-binding</keyword>
<evidence type="ECO:0000256" key="4">
    <source>
        <dbReference type="ARBA" id="ARBA00022833"/>
    </source>
</evidence>
<dbReference type="Pfam" id="PF10601">
    <property type="entry name" value="zf-LITAF-like"/>
    <property type="match status" value="1"/>
</dbReference>
<sequence length="165" mass="18396">MGFLSGEKKVQNDAAVDIPPGTDYVATLIDGTIQMPPKADVENATVILDAQVVLNQPKLNKVQTITTAAPNNCVPQKLANPVWKRHPVELPQCPKCNLASRTRIVTYSGIITWLLVIALFFLYWPIFWIPLVIGKCKHTDHSCVTCNHKVGTLYPFQDCCSKHRE</sequence>
<name>A0A7S2SEF7_9STRA</name>
<keyword evidence="4" id="KW-0862">Zinc</keyword>
<reference evidence="8" key="1">
    <citation type="submission" date="2021-01" db="EMBL/GenBank/DDBJ databases">
        <authorList>
            <person name="Corre E."/>
            <person name="Pelletier E."/>
            <person name="Niang G."/>
            <person name="Scheremetjew M."/>
            <person name="Finn R."/>
            <person name="Kale V."/>
            <person name="Holt S."/>
            <person name="Cochrane G."/>
            <person name="Meng A."/>
            <person name="Brown T."/>
            <person name="Cohen L."/>
        </authorList>
    </citation>
    <scope>NUCLEOTIDE SEQUENCE</scope>
    <source>
        <strain evidence="8">CCMP1452</strain>
    </source>
</reference>
<feature type="domain" description="LITAF" evidence="7">
    <location>
        <begin position="74"/>
        <end position="155"/>
    </location>
</feature>
<dbReference type="InterPro" id="IPR037519">
    <property type="entry name" value="LITAF_fam"/>
</dbReference>
<evidence type="ECO:0000256" key="1">
    <source>
        <dbReference type="ARBA" id="ARBA00004170"/>
    </source>
</evidence>
<dbReference type="PROSITE" id="PS51837">
    <property type="entry name" value="LITAF"/>
    <property type="match status" value="1"/>
</dbReference>
<dbReference type="InterPro" id="IPR006629">
    <property type="entry name" value="LITAF"/>
</dbReference>
<dbReference type="PANTHER" id="PTHR23292:SF6">
    <property type="entry name" value="FI16602P1-RELATED"/>
    <property type="match status" value="1"/>
</dbReference>
<comment type="subcellular location">
    <subcellularLocation>
        <location evidence="1">Membrane</location>
        <topology evidence="1">Peripheral membrane protein</topology>
    </subcellularLocation>
</comment>
<dbReference type="EMBL" id="HBHI01027750">
    <property type="protein sequence ID" value="CAD9697153.1"/>
    <property type="molecule type" value="Transcribed_RNA"/>
</dbReference>
<evidence type="ECO:0000313" key="8">
    <source>
        <dbReference type="EMBL" id="CAD9697153.1"/>
    </source>
</evidence>
<dbReference type="PANTHER" id="PTHR23292">
    <property type="entry name" value="LIPOPOLYSACCHARIDE-INDUCED TUMOR NECROSIS FACTOR-ALPHA FACTOR"/>
    <property type="match status" value="1"/>
</dbReference>
<evidence type="ECO:0000256" key="2">
    <source>
        <dbReference type="ARBA" id="ARBA00005975"/>
    </source>
</evidence>
<protein>
    <recommendedName>
        <fullName evidence="7">LITAF domain-containing protein</fullName>
    </recommendedName>
</protein>
<evidence type="ECO:0000256" key="3">
    <source>
        <dbReference type="ARBA" id="ARBA00022723"/>
    </source>
</evidence>
<feature type="transmembrane region" description="Helical" evidence="6">
    <location>
        <begin position="104"/>
        <end position="124"/>
    </location>
</feature>
<keyword evidence="6" id="KW-0812">Transmembrane</keyword>
<dbReference type="SMART" id="SM00714">
    <property type="entry name" value="LITAF"/>
    <property type="match status" value="1"/>
</dbReference>
<accession>A0A7S2SEF7</accession>
<dbReference type="GO" id="GO:0008270">
    <property type="term" value="F:zinc ion binding"/>
    <property type="evidence" value="ECO:0007669"/>
    <property type="project" value="TreeGrafter"/>
</dbReference>
<comment type="similarity">
    <text evidence="2">Belongs to the CDIP1/LITAF family.</text>
</comment>
<keyword evidence="6" id="KW-1133">Transmembrane helix</keyword>